<gene>
    <name evidence="1" type="ORF">DFP79_3380</name>
</gene>
<dbReference type="Proteomes" id="UP000294656">
    <property type="component" value="Unassembled WGS sequence"/>
</dbReference>
<dbReference type="EMBL" id="SNXC01000015">
    <property type="protein sequence ID" value="TDO96009.1"/>
    <property type="molecule type" value="Genomic_DNA"/>
</dbReference>
<reference evidence="1 2" key="1">
    <citation type="submission" date="2019-03" db="EMBL/GenBank/DDBJ databases">
        <title>Genomic Encyclopedia of Type Strains, Phase III (KMG-III): the genomes of soil and plant-associated and newly described type strains.</title>
        <authorList>
            <person name="Whitman W."/>
        </authorList>
    </citation>
    <scope>NUCLEOTIDE SEQUENCE [LARGE SCALE GENOMIC DNA]</scope>
    <source>
        <strain evidence="1 2">CECT 7378</strain>
    </source>
</reference>
<protein>
    <submittedName>
        <fullName evidence="1">Uncharacterized protein</fullName>
    </submittedName>
</protein>
<accession>A0A4R6M7D4</accession>
<keyword evidence="2" id="KW-1185">Reference proteome</keyword>
<comment type="caution">
    <text evidence="1">The sequence shown here is derived from an EMBL/GenBank/DDBJ whole genome shotgun (WGS) entry which is preliminary data.</text>
</comment>
<evidence type="ECO:0000313" key="1">
    <source>
        <dbReference type="EMBL" id="TDO96009.1"/>
    </source>
</evidence>
<proteinExistence type="predicted"/>
<dbReference type="AlphaFoldDB" id="A0A4R6M7D4"/>
<evidence type="ECO:0000313" key="2">
    <source>
        <dbReference type="Proteomes" id="UP000294656"/>
    </source>
</evidence>
<dbReference type="RefSeq" id="WP_166637723.1">
    <property type="nucleotide sequence ID" value="NZ_SNXC01000015.1"/>
</dbReference>
<sequence>MFYLALVSLAIYAGIDWWVSEDFGFDEPNAHFLEEMTGRANTPYVPLTPLK</sequence>
<name>A0A4R6M7D4_9GAMM</name>
<organism evidence="1 2">
    <name type="scientific">Marinomonas balearica</name>
    <dbReference type="NCBI Taxonomy" id="491947"/>
    <lineage>
        <taxon>Bacteria</taxon>
        <taxon>Pseudomonadati</taxon>
        <taxon>Pseudomonadota</taxon>
        <taxon>Gammaproteobacteria</taxon>
        <taxon>Oceanospirillales</taxon>
        <taxon>Oceanospirillaceae</taxon>
        <taxon>Marinomonas</taxon>
    </lineage>
</organism>